<dbReference type="Gene3D" id="2.60.120.600">
    <property type="entry name" value="Domain of unknown function DUF1214, C-terminal domain"/>
    <property type="match status" value="1"/>
</dbReference>
<dbReference type="Proteomes" id="UP001153642">
    <property type="component" value="Unassembled WGS sequence"/>
</dbReference>
<dbReference type="PANTHER" id="PTHR36509:SF3">
    <property type="entry name" value="SIGNAL PEPTIDE PROTEIN"/>
    <property type="match status" value="1"/>
</dbReference>
<evidence type="ECO:0000313" key="2">
    <source>
        <dbReference type="EMBL" id="MDG3585617.1"/>
    </source>
</evidence>
<dbReference type="Pfam" id="PF06742">
    <property type="entry name" value="DUF1214"/>
    <property type="match status" value="1"/>
</dbReference>
<sequence>MTQAPKGAGSQYITATKDSEGQWLNGSNTYMMEIPPNVPETNFWSVILYDAKYHSMVLNEQYKWGVNSNIEGIQQEKDGSIKPYFSPEKPNGVADKNWIQTNHKQAYFVWFRVYGPKESWYDNSWVLPNIEKK</sequence>
<evidence type="ECO:0000313" key="3">
    <source>
        <dbReference type="Proteomes" id="UP001153642"/>
    </source>
</evidence>
<protein>
    <submittedName>
        <fullName evidence="2">DUF1214 domain-containing protein</fullName>
    </submittedName>
</protein>
<dbReference type="InterPro" id="IPR010621">
    <property type="entry name" value="DUF1214"/>
</dbReference>
<dbReference type="EMBL" id="JAPMUA010000002">
    <property type="protein sequence ID" value="MDG3585617.1"/>
    <property type="molecule type" value="Genomic_DNA"/>
</dbReference>
<proteinExistence type="predicted"/>
<organism evidence="2 3">
    <name type="scientific">Galbibacter pacificus</name>
    <dbReference type="NCBI Taxonomy" id="2996052"/>
    <lineage>
        <taxon>Bacteria</taxon>
        <taxon>Pseudomonadati</taxon>
        <taxon>Bacteroidota</taxon>
        <taxon>Flavobacteriia</taxon>
        <taxon>Flavobacteriales</taxon>
        <taxon>Flavobacteriaceae</taxon>
        <taxon>Galbibacter</taxon>
    </lineage>
</organism>
<reference evidence="2" key="1">
    <citation type="submission" date="2022-11" db="EMBL/GenBank/DDBJ databases">
        <title>High-quality draft genome sequence of Galbibacter sp. strain CMA-7.</title>
        <authorList>
            <person name="Wei L."/>
            <person name="Dong C."/>
            <person name="Shao Z."/>
        </authorList>
    </citation>
    <scope>NUCLEOTIDE SEQUENCE</scope>
    <source>
        <strain evidence="2">CMA-7</strain>
    </source>
</reference>
<name>A0ABT6FQS9_9FLAO</name>
<keyword evidence="3" id="KW-1185">Reference proteome</keyword>
<accession>A0ABT6FQS9</accession>
<evidence type="ECO:0000259" key="1">
    <source>
        <dbReference type="Pfam" id="PF06742"/>
    </source>
</evidence>
<dbReference type="InterPro" id="IPR037049">
    <property type="entry name" value="DUF1214_C_sf"/>
</dbReference>
<comment type="caution">
    <text evidence="2">The sequence shown here is derived from an EMBL/GenBank/DDBJ whole genome shotgun (WGS) entry which is preliminary data.</text>
</comment>
<dbReference type="SUPFAM" id="SSF160935">
    <property type="entry name" value="VPA0735-like"/>
    <property type="match status" value="1"/>
</dbReference>
<gene>
    <name evidence="2" type="ORF">OSR52_07015</name>
</gene>
<feature type="domain" description="DUF1214" evidence="1">
    <location>
        <begin position="10"/>
        <end position="118"/>
    </location>
</feature>
<dbReference type="PANTHER" id="PTHR36509">
    <property type="entry name" value="BLL3101 PROTEIN"/>
    <property type="match status" value="1"/>
</dbReference>
<dbReference type="RefSeq" id="WP_277899121.1">
    <property type="nucleotide sequence ID" value="NZ_JAPMUA010000002.1"/>
</dbReference>